<dbReference type="AlphaFoldDB" id="A0A410WA95"/>
<keyword evidence="2" id="KW-0732">Signal</keyword>
<accession>A0A410WA95</accession>
<feature type="region of interest" description="Disordered" evidence="1">
    <location>
        <begin position="179"/>
        <end position="199"/>
    </location>
</feature>
<evidence type="ECO:0000313" key="4">
    <source>
        <dbReference type="Proteomes" id="UP000288929"/>
    </source>
</evidence>
<organism evidence="3 4">
    <name type="scientific">Corynebacterium pelargi</name>
    <dbReference type="NCBI Taxonomy" id="1471400"/>
    <lineage>
        <taxon>Bacteria</taxon>
        <taxon>Bacillati</taxon>
        <taxon>Actinomycetota</taxon>
        <taxon>Actinomycetes</taxon>
        <taxon>Mycobacteriales</taxon>
        <taxon>Corynebacteriaceae</taxon>
        <taxon>Corynebacterium</taxon>
    </lineage>
</organism>
<dbReference type="Proteomes" id="UP000288929">
    <property type="component" value="Chromosome"/>
</dbReference>
<dbReference type="KEGG" id="cpeg:CPELA_08070"/>
<feature type="chain" id="PRO_5039246138" description="Lipoprotein" evidence="2">
    <location>
        <begin position="22"/>
        <end position="199"/>
    </location>
</feature>
<reference evidence="3 4" key="1">
    <citation type="submission" date="2019-01" db="EMBL/GenBank/DDBJ databases">
        <authorList>
            <person name="Ruckert C."/>
            <person name="Busche T."/>
            <person name="Kalinowski J."/>
        </authorList>
    </citation>
    <scope>NUCLEOTIDE SEQUENCE [LARGE SCALE GENOMIC DNA]</scope>
    <source>
        <strain evidence="3 4">136/3</strain>
    </source>
</reference>
<gene>
    <name evidence="3" type="ORF">CPELA_08070</name>
</gene>
<feature type="compositionally biased region" description="Basic and acidic residues" evidence="1">
    <location>
        <begin position="184"/>
        <end position="199"/>
    </location>
</feature>
<proteinExistence type="predicted"/>
<evidence type="ECO:0000256" key="2">
    <source>
        <dbReference type="SAM" id="SignalP"/>
    </source>
</evidence>
<dbReference type="RefSeq" id="WP_128890260.1">
    <property type="nucleotide sequence ID" value="NZ_BMCX01000002.1"/>
</dbReference>
<evidence type="ECO:0008006" key="5">
    <source>
        <dbReference type="Google" id="ProtNLM"/>
    </source>
</evidence>
<protein>
    <recommendedName>
        <fullName evidence="5">Lipoprotein</fullName>
    </recommendedName>
</protein>
<dbReference type="EMBL" id="CP035299">
    <property type="protein sequence ID" value="QAU52870.1"/>
    <property type="molecule type" value="Genomic_DNA"/>
</dbReference>
<keyword evidence="4" id="KW-1185">Reference proteome</keyword>
<name>A0A410WA95_9CORY</name>
<evidence type="ECO:0000256" key="1">
    <source>
        <dbReference type="SAM" id="MobiDB-lite"/>
    </source>
</evidence>
<feature type="signal peptide" evidence="2">
    <location>
        <begin position="1"/>
        <end position="21"/>
    </location>
</feature>
<sequence precursor="true">MNRRFRTVATAAVALIWPLAACVSGGNGPAEPSASRSTVTLTETASSSATSFSTPSVSTITVTEEVPATPTKDENESYAKQQRFEGTIRVLTIDELVAIHQEDPSLIPGAKGARFAVLELDTPTQAKVFYPNAQKIRQTGISMILMAQDYPSDGGRVAAYESMDGTRATMLVSADKLIFPPDPRPPRAEPMAKEFELER</sequence>
<evidence type="ECO:0000313" key="3">
    <source>
        <dbReference type="EMBL" id="QAU52870.1"/>
    </source>
</evidence>
<dbReference type="OrthoDB" id="4407310at2"/>